<dbReference type="EMBL" id="BMAU01021258">
    <property type="protein sequence ID" value="GFY06352.1"/>
    <property type="molecule type" value="Genomic_DNA"/>
</dbReference>
<sequence length="87" mass="9778">MKLRSSIQNHAFPHKHSRTNPAISFPDVSGLKQCPYLSPYRLALRIVAQIEMTLATDWDSVDDMPIYVLYITVSGAADELLSMVSRV</sequence>
<keyword evidence="3" id="KW-1185">Reference proteome</keyword>
<gene>
    <name evidence="2" type="ORF">TNCV_2681401</name>
</gene>
<proteinExistence type="predicted"/>
<organism evidence="2 3">
    <name type="scientific">Trichonephila clavipes</name>
    <name type="common">Golden silk orbweaver</name>
    <name type="synonym">Nephila clavipes</name>
    <dbReference type="NCBI Taxonomy" id="2585209"/>
    <lineage>
        <taxon>Eukaryota</taxon>
        <taxon>Metazoa</taxon>
        <taxon>Ecdysozoa</taxon>
        <taxon>Arthropoda</taxon>
        <taxon>Chelicerata</taxon>
        <taxon>Arachnida</taxon>
        <taxon>Araneae</taxon>
        <taxon>Araneomorphae</taxon>
        <taxon>Entelegynae</taxon>
        <taxon>Araneoidea</taxon>
        <taxon>Nephilidae</taxon>
        <taxon>Trichonephila</taxon>
    </lineage>
</organism>
<feature type="region of interest" description="Disordered" evidence="1">
    <location>
        <begin position="1"/>
        <end position="23"/>
    </location>
</feature>
<dbReference type="AlphaFoldDB" id="A0A8X6V676"/>
<protein>
    <submittedName>
        <fullName evidence="2">Uncharacterized protein</fullName>
    </submittedName>
</protein>
<evidence type="ECO:0000313" key="3">
    <source>
        <dbReference type="Proteomes" id="UP000887159"/>
    </source>
</evidence>
<evidence type="ECO:0000256" key="1">
    <source>
        <dbReference type="SAM" id="MobiDB-lite"/>
    </source>
</evidence>
<accession>A0A8X6V676</accession>
<name>A0A8X6V676_TRICX</name>
<comment type="caution">
    <text evidence="2">The sequence shown here is derived from an EMBL/GenBank/DDBJ whole genome shotgun (WGS) entry which is preliminary data.</text>
</comment>
<dbReference type="Proteomes" id="UP000887159">
    <property type="component" value="Unassembled WGS sequence"/>
</dbReference>
<reference evidence="2" key="1">
    <citation type="submission" date="2020-08" db="EMBL/GenBank/DDBJ databases">
        <title>Multicomponent nature underlies the extraordinary mechanical properties of spider dragline silk.</title>
        <authorList>
            <person name="Kono N."/>
            <person name="Nakamura H."/>
            <person name="Mori M."/>
            <person name="Yoshida Y."/>
            <person name="Ohtoshi R."/>
            <person name="Malay A.D."/>
            <person name="Moran D.A.P."/>
            <person name="Tomita M."/>
            <person name="Numata K."/>
            <person name="Arakawa K."/>
        </authorList>
    </citation>
    <scope>NUCLEOTIDE SEQUENCE</scope>
</reference>
<evidence type="ECO:0000313" key="2">
    <source>
        <dbReference type="EMBL" id="GFY06352.1"/>
    </source>
</evidence>